<keyword evidence="2" id="KW-1185">Reference proteome</keyword>
<gene>
    <name evidence="1" type="ORF">AADV58_18035</name>
</gene>
<accession>A0ABZ2XPL7</accession>
<dbReference type="RefSeq" id="WP_341744649.1">
    <property type="nucleotide sequence ID" value="NZ_CP151407.1"/>
</dbReference>
<organism evidence="1 2">
    <name type="scientific">Azonexus hydrophilus</name>
    <dbReference type="NCBI Taxonomy" id="418702"/>
    <lineage>
        <taxon>Bacteria</taxon>
        <taxon>Pseudomonadati</taxon>
        <taxon>Pseudomonadota</taxon>
        <taxon>Betaproteobacteria</taxon>
        <taxon>Rhodocyclales</taxon>
        <taxon>Azonexaceae</taxon>
        <taxon>Azonexus</taxon>
    </lineage>
</organism>
<geneLocation type="plasmid" evidence="1 2">
    <name>unnamed1</name>
</geneLocation>
<keyword evidence="1" id="KW-0614">Plasmid</keyword>
<protein>
    <submittedName>
        <fullName evidence="1">Uncharacterized protein</fullName>
    </submittedName>
</protein>
<evidence type="ECO:0000313" key="2">
    <source>
        <dbReference type="Proteomes" id="UP001479520"/>
    </source>
</evidence>
<name>A0ABZ2XPL7_9RHOO</name>
<reference evidence="1 2" key="1">
    <citation type="submission" date="2024-04" db="EMBL/GenBank/DDBJ databases">
        <title>Dissimilatory iodate-reducing microorganisms contribute to the enrichment of iodine in groundwater.</title>
        <authorList>
            <person name="Jiang Z."/>
        </authorList>
    </citation>
    <scope>NUCLEOTIDE SEQUENCE [LARGE SCALE GENOMIC DNA]</scope>
    <source>
        <strain evidence="1 2">NCP973</strain>
        <plasmid evidence="1 2">unnamed1</plasmid>
    </source>
</reference>
<dbReference type="Proteomes" id="UP001479520">
    <property type="component" value="Plasmid unnamed1"/>
</dbReference>
<dbReference type="EMBL" id="CP151407">
    <property type="protein sequence ID" value="WZJ23310.1"/>
    <property type="molecule type" value="Genomic_DNA"/>
</dbReference>
<evidence type="ECO:0000313" key="1">
    <source>
        <dbReference type="EMBL" id="WZJ23310.1"/>
    </source>
</evidence>
<proteinExistence type="predicted"/>
<sequence>MENKGRSMCDALHRLLNAKAGDIENLGKVFTIWMEIETKTRLDLLRDVLLGKKIMNRKRMGECEDAILGLRHLAMLGERAKLAGGCDTAKTNADQALIEAELAWAKIKTLQYNPAANGAMEKLPETITEKKAAA</sequence>